<dbReference type="SUPFAM" id="SSF55729">
    <property type="entry name" value="Acyl-CoA N-acyltransferases (Nat)"/>
    <property type="match status" value="1"/>
</dbReference>
<proteinExistence type="predicted"/>
<dbReference type="Pfam" id="PF13480">
    <property type="entry name" value="Acetyltransf_6"/>
    <property type="match status" value="1"/>
</dbReference>
<organism evidence="2 3">
    <name type="scientific">Aquimarina mytili</name>
    <dbReference type="NCBI Taxonomy" id="874423"/>
    <lineage>
        <taxon>Bacteria</taxon>
        <taxon>Pseudomonadati</taxon>
        <taxon>Bacteroidota</taxon>
        <taxon>Flavobacteriia</taxon>
        <taxon>Flavobacteriales</taxon>
        <taxon>Flavobacteriaceae</taxon>
        <taxon>Aquimarina</taxon>
    </lineage>
</organism>
<dbReference type="InterPro" id="IPR016181">
    <property type="entry name" value="Acyl_CoA_acyltransferase"/>
</dbReference>
<dbReference type="EMBL" id="JAERQJ010000002">
    <property type="protein sequence ID" value="MBL0683169.1"/>
    <property type="molecule type" value="Genomic_DNA"/>
</dbReference>
<keyword evidence="3" id="KW-1185">Reference proteome</keyword>
<dbReference type="Gene3D" id="3.40.630.30">
    <property type="match status" value="1"/>
</dbReference>
<feature type="domain" description="BioF2-like acetyltransferase" evidence="1">
    <location>
        <begin position="127"/>
        <end position="272"/>
    </location>
</feature>
<gene>
    <name evidence="2" type="ORF">JJQ60_06555</name>
</gene>
<dbReference type="AlphaFoldDB" id="A0A937D5C9"/>
<sequence length="410" mass="48667">MNNNPFCLPVFTDKWIKHFNTSGQEKRFDFIENVSFVKKSFLPVYINVGKNLTKGISYKFSNTGKDFKKKVFLLYDVPDYFELDTTHNFSSLKTIDIQQYPGYLVGTSQYPDITAFKKSRFGKSSLAKVNKYKRKLESSFDITYTLYYGDISRETYDLVFDKFKELLEKRFSEIHVHNNNLDPDEWEFYYDVIYDMILQKKASIYVIYDGDKPIAGSINYHFDKVAIGAIMAYDIDYSKFYLGFTIIHKLLEWAIDNGLEIFDFSKGKFGYKTQWSDQEYYFSYHILYDSSSLLANLLSSIMSLYFRLKVNLRERNIGMLKNKLLFFFKKKKKRATKDYKISEFDDTIDSQKFSKVSFDVKTLEYLKRITYDFLYSRSEHIRDIEIFQDLNDKKTFVILGKSAKQKVTFE</sequence>
<accession>A0A937D5C9</accession>
<protein>
    <submittedName>
        <fullName evidence="2">GNAT family N-acetyltransferase</fullName>
    </submittedName>
</protein>
<evidence type="ECO:0000313" key="3">
    <source>
        <dbReference type="Proteomes" id="UP000651057"/>
    </source>
</evidence>
<comment type="caution">
    <text evidence="2">The sequence shown here is derived from an EMBL/GenBank/DDBJ whole genome shotgun (WGS) entry which is preliminary data.</text>
</comment>
<name>A0A937D5C9_9FLAO</name>
<dbReference type="RefSeq" id="WP_201917902.1">
    <property type="nucleotide sequence ID" value="NZ_BAABAX010000023.1"/>
</dbReference>
<dbReference type="Proteomes" id="UP000651057">
    <property type="component" value="Unassembled WGS sequence"/>
</dbReference>
<evidence type="ECO:0000313" key="2">
    <source>
        <dbReference type="EMBL" id="MBL0683169.1"/>
    </source>
</evidence>
<dbReference type="InterPro" id="IPR038740">
    <property type="entry name" value="BioF2-like_GNAT_dom"/>
</dbReference>
<evidence type="ECO:0000259" key="1">
    <source>
        <dbReference type="Pfam" id="PF13480"/>
    </source>
</evidence>
<reference evidence="2" key="1">
    <citation type="submission" date="2021-01" db="EMBL/GenBank/DDBJ databases">
        <authorList>
            <person name="Zhong Y.L."/>
        </authorList>
    </citation>
    <scope>NUCLEOTIDE SEQUENCE</scope>
    <source>
        <strain evidence="2">KCTC 23302</strain>
    </source>
</reference>